<dbReference type="InterPro" id="IPR025890">
    <property type="entry name" value="Abhydrolase_bac"/>
</dbReference>
<evidence type="ECO:0000313" key="2">
    <source>
        <dbReference type="Proteomes" id="UP000294902"/>
    </source>
</evidence>
<keyword evidence="1" id="KW-0378">Hydrolase</keyword>
<accession>A0A4R3MQY8</accession>
<keyword evidence="2" id="KW-1185">Reference proteome</keyword>
<dbReference type="AlphaFoldDB" id="A0A4R3MQY8"/>
<comment type="caution">
    <text evidence="1">The sequence shown here is derived from an EMBL/GenBank/DDBJ whole genome shotgun (WGS) entry which is preliminary data.</text>
</comment>
<gene>
    <name evidence="1" type="ORF">EDC18_104138</name>
</gene>
<dbReference type="Proteomes" id="UP000294902">
    <property type="component" value="Unassembled WGS sequence"/>
</dbReference>
<evidence type="ECO:0000313" key="1">
    <source>
        <dbReference type="EMBL" id="TCT14988.1"/>
    </source>
</evidence>
<proteinExistence type="predicted"/>
<dbReference type="RefSeq" id="WP_132251876.1">
    <property type="nucleotide sequence ID" value="NZ_SMAL01000004.1"/>
</dbReference>
<dbReference type="PANTHER" id="PTHR47381:SF3">
    <property type="entry name" value="ALPHA_BETA-HYDROLASES SUPERFAMILY PROTEIN"/>
    <property type="match status" value="1"/>
</dbReference>
<dbReference type="Pfam" id="PF12715">
    <property type="entry name" value="Abhydrolase_7"/>
    <property type="match status" value="1"/>
</dbReference>
<dbReference type="InterPro" id="IPR029058">
    <property type="entry name" value="AB_hydrolase_fold"/>
</dbReference>
<sequence length="342" mass="38876">MWAPDVYLEERYKMTKQSYGFNSSSISLWIDQKELLKEKLIELLGGFPEEKQSLNAIVIQKEEFEEYTIDRIEYSTYLHMRVPAYLIIPKNNQKTRPAVIACPGHGYGSKECIGLLPDGSFNKGDPTIHKNFALELVKNGFTVMVPEILGFGDRRLEEDQDKDPKENSCYRLATNLLMMGQTLIGHRVYETIRAMDYLNTRSDIIHSKIGCMGFSGGGLVTALTSAVDERIKATVISGYTNTFKDSIMAMRHCLDNYIPGIINCCEMSDLIGLIAPRDLFIESGVDDPIFPLKGAQTTVSKLKEIYNKYNADNNIEIDVFNGEHEVWGKKAYLWMKEKLYMV</sequence>
<dbReference type="SUPFAM" id="SSF53474">
    <property type="entry name" value="alpha/beta-Hydrolases"/>
    <property type="match status" value="1"/>
</dbReference>
<dbReference type="Gene3D" id="3.40.50.1820">
    <property type="entry name" value="alpha/beta hydrolase"/>
    <property type="match status" value="1"/>
</dbReference>
<dbReference type="EMBL" id="SMAL01000004">
    <property type="protein sequence ID" value="TCT14988.1"/>
    <property type="molecule type" value="Genomic_DNA"/>
</dbReference>
<protein>
    <submittedName>
        <fullName evidence="1">Alpha/beta hydrolase family protein</fullName>
    </submittedName>
</protein>
<dbReference type="GO" id="GO:0016787">
    <property type="term" value="F:hydrolase activity"/>
    <property type="evidence" value="ECO:0007669"/>
    <property type="project" value="UniProtKB-KW"/>
</dbReference>
<reference evidence="1 2" key="1">
    <citation type="submission" date="2019-03" db="EMBL/GenBank/DDBJ databases">
        <title>Genomic Encyclopedia of Type Strains, Phase IV (KMG-IV): sequencing the most valuable type-strain genomes for metagenomic binning, comparative biology and taxonomic classification.</title>
        <authorList>
            <person name="Goeker M."/>
        </authorList>
    </citation>
    <scope>NUCLEOTIDE SEQUENCE [LARGE SCALE GENOMIC DNA]</scope>
    <source>
        <strain evidence="1 2">DSM 24629</strain>
    </source>
</reference>
<dbReference type="OrthoDB" id="8183145at2"/>
<dbReference type="PANTHER" id="PTHR47381">
    <property type="entry name" value="ALPHA/BETA-HYDROLASES SUPERFAMILY PROTEIN"/>
    <property type="match status" value="1"/>
</dbReference>
<organism evidence="1 2">
    <name type="scientific">Natranaerovirga pectinivora</name>
    <dbReference type="NCBI Taxonomy" id="682400"/>
    <lineage>
        <taxon>Bacteria</taxon>
        <taxon>Bacillati</taxon>
        <taxon>Bacillota</taxon>
        <taxon>Clostridia</taxon>
        <taxon>Lachnospirales</taxon>
        <taxon>Natranaerovirgaceae</taxon>
        <taxon>Natranaerovirga</taxon>
    </lineage>
</organism>
<name>A0A4R3MQY8_9FIRM</name>